<dbReference type="Gene3D" id="1.20.1070.10">
    <property type="entry name" value="Rhodopsin 7-helix transmembrane proteins"/>
    <property type="match status" value="1"/>
</dbReference>
<feature type="transmembrane region" description="Helical" evidence="5">
    <location>
        <begin position="236"/>
        <end position="261"/>
    </location>
</feature>
<sequence>MSYNNSTVLISTTVSAKTLIDTLNLILTRFINYLPLPFVILGSIGFIGNSITFLQPTLRTNTCCIYTLCSSFIDVCNLIINLLPNYLGQYDISWFSRLFSRVQCKFKLFAVVFLPQLSINLLLLSLIDRFASTLDLTSSIRRICQRNKAPYFISLNIIISGLMSLQSPILNDVIPFYMCSSTNPVLSSVLYSLIHGIAAPAVMLIFVLLTYRNVIRSRQRVGVIVVRKQNRSRNRFVGMIFVQIFGTAFFCLQWLGMYIYWSATQNNTKSYERIMVEIFVFILTNNLYYLNNVKSFYLSTLVSHRFRKAFVEGMMRGVTCGRYRRREENHTNFSMSNKIRGDRKARLPS</sequence>
<evidence type="ECO:0000313" key="6">
    <source>
        <dbReference type="EMBL" id="CAF0860508.1"/>
    </source>
</evidence>
<reference evidence="6" key="1">
    <citation type="submission" date="2021-02" db="EMBL/GenBank/DDBJ databases">
        <authorList>
            <person name="Nowell W R."/>
        </authorList>
    </citation>
    <scope>NUCLEOTIDE SEQUENCE</scope>
</reference>
<comment type="caution">
    <text evidence="6">The sequence shown here is derived from an EMBL/GenBank/DDBJ whole genome shotgun (WGS) entry which is preliminary data.</text>
</comment>
<evidence type="ECO:0000256" key="4">
    <source>
        <dbReference type="ARBA" id="ARBA00023224"/>
    </source>
</evidence>
<dbReference type="OrthoDB" id="10420741at2759"/>
<keyword evidence="5" id="KW-0812">Transmembrane</keyword>
<dbReference type="EMBL" id="CAJNOR010000266">
    <property type="protein sequence ID" value="CAF0860508.1"/>
    <property type="molecule type" value="Genomic_DNA"/>
</dbReference>
<keyword evidence="2" id="KW-0297">G-protein coupled receptor</keyword>
<feature type="transmembrane region" description="Helical" evidence="5">
    <location>
        <begin position="149"/>
        <end position="169"/>
    </location>
</feature>
<evidence type="ECO:0000256" key="2">
    <source>
        <dbReference type="ARBA" id="ARBA00023040"/>
    </source>
</evidence>
<dbReference type="AlphaFoldDB" id="A0A813WY98"/>
<dbReference type="Proteomes" id="UP000663828">
    <property type="component" value="Unassembled WGS sequence"/>
</dbReference>
<feature type="transmembrane region" description="Helical" evidence="5">
    <location>
        <begin position="189"/>
        <end position="211"/>
    </location>
</feature>
<evidence type="ECO:0000313" key="8">
    <source>
        <dbReference type="Proteomes" id="UP000663828"/>
    </source>
</evidence>
<keyword evidence="3" id="KW-0675">Receptor</keyword>
<evidence type="ECO:0000256" key="5">
    <source>
        <dbReference type="SAM" id="Phobius"/>
    </source>
</evidence>
<keyword evidence="8" id="KW-1185">Reference proteome</keyword>
<keyword evidence="5" id="KW-1133">Transmembrane helix</keyword>
<evidence type="ECO:0008006" key="9">
    <source>
        <dbReference type="Google" id="ProtNLM"/>
    </source>
</evidence>
<dbReference type="EMBL" id="CAJNOJ010000393">
    <property type="protein sequence ID" value="CAF1430696.1"/>
    <property type="molecule type" value="Genomic_DNA"/>
</dbReference>
<evidence type="ECO:0000256" key="3">
    <source>
        <dbReference type="ARBA" id="ARBA00023170"/>
    </source>
</evidence>
<evidence type="ECO:0000313" key="7">
    <source>
        <dbReference type="EMBL" id="CAF1430696.1"/>
    </source>
</evidence>
<feature type="transmembrane region" description="Helical" evidence="5">
    <location>
        <begin position="273"/>
        <end position="290"/>
    </location>
</feature>
<dbReference type="Proteomes" id="UP000663852">
    <property type="component" value="Unassembled WGS sequence"/>
</dbReference>
<feature type="transmembrane region" description="Helical" evidence="5">
    <location>
        <begin position="106"/>
        <end position="128"/>
    </location>
</feature>
<dbReference type="GO" id="GO:0004930">
    <property type="term" value="F:G protein-coupled receptor activity"/>
    <property type="evidence" value="ECO:0007669"/>
    <property type="project" value="UniProtKB-KW"/>
</dbReference>
<dbReference type="PANTHER" id="PTHR24243:SF208">
    <property type="entry name" value="PYROKININ-1 RECEPTOR"/>
    <property type="match status" value="1"/>
</dbReference>
<dbReference type="SUPFAM" id="SSF81321">
    <property type="entry name" value="Family A G protein-coupled receptor-like"/>
    <property type="match status" value="1"/>
</dbReference>
<dbReference type="PANTHER" id="PTHR24243">
    <property type="entry name" value="G-PROTEIN COUPLED RECEPTOR"/>
    <property type="match status" value="1"/>
</dbReference>
<keyword evidence="5" id="KW-0472">Membrane</keyword>
<comment type="subcellular location">
    <subcellularLocation>
        <location evidence="1">Membrane</location>
        <topology evidence="1">Multi-pass membrane protein</topology>
    </subcellularLocation>
</comment>
<accession>A0A813WY98</accession>
<feature type="transmembrane region" description="Helical" evidence="5">
    <location>
        <begin position="30"/>
        <end position="51"/>
    </location>
</feature>
<organism evidence="6 8">
    <name type="scientific">Adineta ricciae</name>
    <name type="common">Rotifer</name>
    <dbReference type="NCBI Taxonomy" id="249248"/>
    <lineage>
        <taxon>Eukaryota</taxon>
        <taxon>Metazoa</taxon>
        <taxon>Spiralia</taxon>
        <taxon>Gnathifera</taxon>
        <taxon>Rotifera</taxon>
        <taxon>Eurotatoria</taxon>
        <taxon>Bdelloidea</taxon>
        <taxon>Adinetida</taxon>
        <taxon>Adinetidae</taxon>
        <taxon>Adineta</taxon>
    </lineage>
</organism>
<feature type="transmembrane region" description="Helical" evidence="5">
    <location>
        <begin position="63"/>
        <end position="86"/>
    </location>
</feature>
<keyword evidence="4" id="KW-0807">Transducer</keyword>
<protein>
    <recommendedName>
        <fullName evidence="9">G-protein coupled receptors family 1 profile domain-containing protein</fullName>
    </recommendedName>
</protein>
<proteinExistence type="predicted"/>
<name>A0A813WY98_ADIRI</name>
<dbReference type="GO" id="GO:0005886">
    <property type="term" value="C:plasma membrane"/>
    <property type="evidence" value="ECO:0007669"/>
    <property type="project" value="TreeGrafter"/>
</dbReference>
<gene>
    <name evidence="7" type="ORF">EDS130_LOCUS38181</name>
    <name evidence="6" type="ORF">XAT740_LOCUS5959</name>
</gene>
<evidence type="ECO:0000256" key="1">
    <source>
        <dbReference type="ARBA" id="ARBA00004141"/>
    </source>
</evidence>